<dbReference type="PANTHER" id="PTHR43004">
    <property type="entry name" value="TRK SYSTEM POTASSIUM UPTAKE PROTEIN"/>
    <property type="match status" value="1"/>
</dbReference>
<gene>
    <name evidence="5" type="ORF">ACHAW5_010355</name>
</gene>
<feature type="domain" description="FAD-binding" evidence="4">
    <location>
        <begin position="106"/>
        <end position="177"/>
    </location>
</feature>
<dbReference type="Gene3D" id="3.50.50.60">
    <property type="entry name" value="FAD/NAD(P)-binding domain"/>
    <property type="match status" value="1"/>
</dbReference>
<organism evidence="5 6">
    <name type="scientific">Stephanodiscus triporus</name>
    <dbReference type="NCBI Taxonomy" id="2934178"/>
    <lineage>
        <taxon>Eukaryota</taxon>
        <taxon>Sar</taxon>
        <taxon>Stramenopiles</taxon>
        <taxon>Ochrophyta</taxon>
        <taxon>Bacillariophyta</taxon>
        <taxon>Coscinodiscophyceae</taxon>
        <taxon>Thalassiosirophycidae</taxon>
        <taxon>Stephanodiscales</taxon>
        <taxon>Stephanodiscaceae</taxon>
        <taxon>Stephanodiscus</taxon>
    </lineage>
</organism>
<protein>
    <recommendedName>
        <fullName evidence="4">FAD-binding domain-containing protein</fullName>
    </recommendedName>
</protein>
<dbReference type="Proteomes" id="UP001530315">
    <property type="component" value="Unassembled WGS sequence"/>
</dbReference>
<proteinExistence type="predicted"/>
<keyword evidence="6" id="KW-1185">Reference proteome</keyword>
<dbReference type="Pfam" id="PF01494">
    <property type="entry name" value="FAD_binding_3"/>
    <property type="match status" value="1"/>
</dbReference>
<dbReference type="AlphaFoldDB" id="A0ABD3N8C0"/>
<evidence type="ECO:0000259" key="4">
    <source>
        <dbReference type="Pfam" id="PF01494"/>
    </source>
</evidence>
<dbReference type="PANTHER" id="PTHR43004:SF6">
    <property type="entry name" value="FAD_NAD(P)-BINDING OXIDOREDUCTASE FAMILY PROTEIN"/>
    <property type="match status" value="1"/>
</dbReference>
<dbReference type="InterPro" id="IPR036188">
    <property type="entry name" value="FAD/NAD-bd_sf"/>
</dbReference>
<evidence type="ECO:0000313" key="5">
    <source>
        <dbReference type="EMBL" id="KAL3772353.1"/>
    </source>
</evidence>
<reference evidence="5 6" key="1">
    <citation type="submission" date="2024-10" db="EMBL/GenBank/DDBJ databases">
        <title>Updated reference genomes for cyclostephanoid diatoms.</title>
        <authorList>
            <person name="Roberts W.R."/>
            <person name="Alverson A.J."/>
        </authorList>
    </citation>
    <scope>NUCLEOTIDE SEQUENCE [LARGE SCALE GENOMIC DNA]</scope>
    <source>
        <strain evidence="5 6">AJA276-08</strain>
    </source>
</reference>
<dbReference type="Gene3D" id="3.40.30.120">
    <property type="match status" value="1"/>
</dbReference>
<sequence length="571" mass="63129">MLGDERVQDLINVHFRTNGALSRFLMRRRCDGLFSDDRAMLHFVYNPGLVGVFVCHDGNEGEWVLQIPFFPPFQTTEDNFDEGKVRDMIWTGLLGAVPRRERTEVDEDEDDFDFEVLSVRPWTMSCLVAERYLAGSSGNVALVGDAAHAFPPAGGFGMNTGLQDAHNVAWRIALSLRSSPSTSNSTSTSTSKNDDDDIVKGEGSAIFGDEYRDLGSMTSASSLAGVMPLAKYEEERRPIATQNAALSLRNYKRTLRIAEACYLDARHPRLLISLLSSPPANLLPMGARREAFHNLVRAAMSPLGGLISAETGGPSSFHADRIETNVRRILESGGSLPLVFPRYELGFSYGQRNDSVDRNFANDEDEFDDAAGYAPRLKVGHRMPHVLVEAATPSDGGKNGWDAVKTRQNLECNSLFSLTDISSEMRRVNSSPCPLFTILAVGPAFATSISHADEIVCLIAKRWNVPIILVQVLPRKLDDVEFSNVVSIIDIQRGLSKLLRREKVLSSDVDDLSSRDSEHFETVNALIMVRPDGHIANVAWINERESRETTLGQIQREIEQGLENALGMRAC</sequence>
<dbReference type="InterPro" id="IPR050641">
    <property type="entry name" value="RIFMO-like"/>
</dbReference>
<feature type="compositionally biased region" description="Low complexity" evidence="3">
    <location>
        <begin position="178"/>
        <end position="191"/>
    </location>
</feature>
<keyword evidence="2" id="KW-0274">FAD</keyword>
<accession>A0ABD3N8C0</accession>
<feature type="region of interest" description="Disordered" evidence="3">
    <location>
        <begin position="178"/>
        <end position="199"/>
    </location>
</feature>
<evidence type="ECO:0000256" key="2">
    <source>
        <dbReference type="ARBA" id="ARBA00022827"/>
    </source>
</evidence>
<dbReference type="InterPro" id="IPR002938">
    <property type="entry name" value="FAD-bd"/>
</dbReference>
<evidence type="ECO:0000313" key="6">
    <source>
        <dbReference type="Proteomes" id="UP001530315"/>
    </source>
</evidence>
<comment type="caution">
    <text evidence="5">The sequence shown here is derived from an EMBL/GenBank/DDBJ whole genome shotgun (WGS) entry which is preliminary data.</text>
</comment>
<dbReference type="EMBL" id="JALLAZ020001579">
    <property type="protein sequence ID" value="KAL3772353.1"/>
    <property type="molecule type" value="Genomic_DNA"/>
</dbReference>
<dbReference type="PRINTS" id="PR00420">
    <property type="entry name" value="RNGMNOXGNASE"/>
</dbReference>
<evidence type="ECO:0000256" key="1">
    <source>
        <dbReference type="ARBA" id="ARBA00022630"/>
    </source>
</evidence>
<dbReference type="SUPFAM" id="SSF51905">
    <property type="entry name" value="FAD/NAD(P)-binding domain"/>
    <property type="match status" value="1"/>
</dbReference>
<evidence type="ECO:0000256" key="3">
    <source>
        <dbReference type="SAM" id="MobiDB-lite"/>
    </source>
</evidence>
<dbReference type="GO" id="GO:0016709">
    <property type="term" value="F:oxidoreductase activity, acting on paired donors, with incorporation or reduction of molecular oxygen, NAD(P)H as one donor, and incorporation of one atom of oxygen"/>
    <property type="evidence" value="ECO:0007669"/>
    <property type="project" value="UniProtKB-ARBA"/>
</dbReference>
<name>A0ABD3N8C0_9STRA</name>
<dbReference type="Gene3D" id="3.30.9.10">
    <property type="entry name" value="D-Amino Acid Oxidase, subunit A, domain 2"/>
    <property type="match status" value="1"/>
</dbReference>
<keyword evidence="1" id="KW-0285">Flavoprotein</keyword>